<evidence type="ECO:0000313" key="2">
    <source>
        <dbReference type="Proteomes" id="UP000265520"/>
    </source>
</evidence>
<accession>A0A392SX33</accession>
<protein>
    <submittedName>
        <fullName evidence="1">Uncharacterized protein</fullName>
    </submittedName>
</protein>
<organism evidence="1 2">
    <name type="scientific">Trifolium medium</name>
    <dbReference type="NCBI Taxonomy" id="97028"/>
    <lineage>
        <taxon>Eukaryota</taxon>
        <taxon>Viridiplantae</taxon>
        <taxon>Streptophyta</taxon>
        <taxon>Embryophyta</taxon>
        <taxon>Tracheophyta</taxon>
        <taxon>Spermatophyta</taxon>
        <taxon>Magnoliopsida</taxon>
        <taxon>eudicotyledons</taxon>
        <taxon>Gunneridae</taxon>
        <taxon>Pentapetalae</taxon>
        <taxon>rosids</taxon>
        <taxon>fabids</taxon>
        <taxon>Fabales</taxon>
        <taxon>Fabaceae</taxon>
        <taxon>Papilionoideae</taxon>
        <taxon>50 kb inversion clade</taxon>
        <taxon>NPAAA clade</taxon>
        <taxon>Hologalegina</taxon>
        <taxon>IRL clade</taxon>
        <taxon>Trifolieae</taxon>
        <taxon>Trifolium</taxon>
    </lineage>
</organism>
<proteinExistence type="predicted"/>
<evidence type="ECO:0000313" key="1">
    <source>
        <dbReference type="EMBL" id="MCI53239.1"/>
    </source>
</evidence>
<dbReference type="EMBL" id="LXQA010460211">
    <property type="protein sequence ID" value="MCI53239.1"/>
    <property type="molecule type" value="Genomic_DNA"/>
</dbReference>
<sequence length="52" mass="5874">MWMIPRLPPRDPTVVSESMIRRKIRSAPSIESLPDKGGLAASRLEQWQRAAS</sequence>
<name>A0A392SX33_9FABA</name>
<reference evidence="1 2" key="1">
    <citation type="journal article" date="2018" name="Front. Plant Sci.">
        <title>Red Clover (Trifolium pratense) and Zigzag Clover (T. medium) - A Picture of Genomic Similarities and Differences.</title>
        <authorList>
            <person name="Dluhosova J."/>
            <person name="Istvanek J."/>
            <person name="Nedelnik J."/>
            <person name="Repkova J."/>
        </authorList>
    </citation>
    <scope>NUCLEOTIDE SEQUENCE [LARGE SCALE GENOMIC DNA]</scope>
    <source>
        <strain evidence="2">cv. 10/8</strain>
        <tissue evidence="1">Leaf</tissue>
    </source>
</reference>
<dbReference type="AlphaFoldDB" id="A0A392SX33"/>
<dbReference type="Proteomes" id="UP000265520">
    <property type="component" value="Unassembled WGS sequence"/>
</dbReference>
<comment type="caution">
    <text evidence="1">The sequence shown here is derived from an EMBL/GenBank/DDBJ whole genome shotgun (WGS) entry which is preliminary data.</text>
</comment>
<feature type="non-terminal residue" evidence="1">
    <location>
        <position position="52"/>
    </location>
</feature>
<keyword evidence="2" id="KW-1185">Reference proteome</keyword>